<name>A0AAI8Z556_9PEZI</name>
<reference evidence="2" key="1">
    <citation type="submission" date="2023-11" db="EMBL/GenBank/DDBJ databases">
        <authorList>
            <person name="Alioto T."/>
            <person name="Alioto T."/>
            <person name="Gomez Garrido J."/>
        </authorList>
    </citation>
    <scope>NUCLEOTIDE SEQUENCE</scope>
</reference>
<comment type="caution">
    <text evidence="2">The sequence shown here is derived from an EMBL/GenBank/DDBJ whole genome shotgun (WGS) entry which is preliminary data.</text>
</comment>
<feature type="region of interest" description="Disordered" evidence="1">
    <location>
        <begin position="416"/>
        <end position="461"/>
    </location>
</feature>
<keyword evidence="3" id="KW-1185">Reference proteome</keyword>
<proteinExistence type="predicted"/>
<evidence type="ECO:0000313" key="3">
    <source>
        <dbReference type="Proteomes" id="UP001296104"/>
    </source>
</evidence>
<dbReference type="Proteomes" id="UP001296104">
    <property type="component" value="Unassembled WGS sequence"/>
</dbReference>
<sequence length="461" mass="51836">MPKYRGPQIAKTGTRRAFEDQDREYTLQTDLEVFQYERWGGCVVEIRARFYEKSEGDDDNAKEEECMGYLTCFTVDKRHGFGSPAGPTWQKHLLQRPSPYPYNPFEHTTDDNDPLEDMQKVLQLLYTTEGSIRMDVQTHEDILHGDTIHYIHTFHMREDHWGTGIARVCMKSFLDILSSIQNESCLHVPVVLSPAGLTNVWEKVAEECRADGAEPPNLLDVKNKLKSGYKKDGFEIIWAGHPSFQERAITVMGQSITRRTALPREQASQFAETRPNLPAIPVGDAPSVPMQRSDVERYHLWVPRGNERKVAPVPSAGAVLRRSKRLVKKADLASQMSGEHTREPWSGGKAKRSPPPQTSDPGSLEAIPYHLETNAAGEAVVVYKPNAIQYAQMRNATGTAFSGDFEAAQQTGQLTLPTGASQDTPFRIVKPPESHDRALRGGLSRRQFKRMKRAAQAEGKR</sequence>
<organism evidence="2 3">
    <name type="scientific">Lecanosticta acicola</name>
    <dbReference type="NCBI Taxonomy" id="111012"/>
    <lineage>
        <taxon>Eukaryota</taxon>
        <taxon>Fungi</taxon>
        <taxon>Dikarya</taxon>
        <taxon>Ascomycota</taxon>
        <taxon>Pezizomycotina</taxon>
        <taxon>Dothideomycetes</taxon>
        <taxon>Dothideomycetidae</taxon>
        <taxon>Mycosphaerellales</taxon>
        <taxon>Mycosphaerellaceae</taxon>
        <taxon>Lecanosticta</taxon>
    </lineage>
</organism>
<feature type="compositionally biased region" description="Basic and acidic residues" evidence="1">
    <location>
        <begin position="430"/>
        <end position="439"/>
    </location>
</feature>
<accession>A0AAI8Z556</accession>
<gene>
    <name evidence="2" type="ORF">LECACI_7A008038</name>
</gene>
<dbReference type="AlphaFoldDB" id="A0AAI8Z556"/>
<evidence type="ECO:0000313" key="2">
    <source>
        <dbReference type="EMBL" id="CAK4032880.1"/>
    </source>
</evidence>
<evidence type="ECO:0000256" key="1">
    <source>
        <dbReference type="SAM" id="MobiDB-lite"/>
    </source>
</evidence>
<evidence type="ECO:0008006" key="4">
    <source>
        <dbReference type="Google" id="ProtNLM"/>
    </source>
</evidence>
<protein>
    <recommendedName>
        <fullName evidence="4">N-acetyltransferase domain-containing protein</fullName>
    </recommendedName>
</protein>
<feature type="region of interest" description="Disordered" evidence="1">
    <location>
        <begin position="329"/>
        <end position="365"/>
    </location>
</feature>
<dbReference type="EMBL" id="CAVMBE010000073">
    <property type="protein sequence ID" value="CAK4032880.1"/>
    <property type="molecule type" value="Genomic_DNA"/>
</dbReference>